<dbReference type="GO" id="GO:0009088">
    <property type="term" value="P:threonine biosynthetic process"/>
    <property type="evidence" value="ECO:0007669"/>
    <property type="project" value="UniProtKB-UniPathway"/>
</dbReference>
<protein>
    <recommendedName>
        <fullName evidence="6">Aspartokinase</fullName>
        <ecNumber evidence="6">2.7.2.4</ecNumber>
    </recommendedName>
</protein>
<dbReference type="GO" id="GO:0005524">
    <property type="term" value="F:ATP binding"/>
    <property type="evidence" value="ECO:0007669"/>
    <property type="project" value="UniProtKB-KW"/>
</dbReference>
<dbReference type="GO" id="GO:0009089">
    <property type="term" value="P:lysine biosynthetic process via diaminopimelate"/>
    <property type="evidence" value="ECO:0007669"/>
    <property type="project" value="UniProtKB-UniPathway"/>
</dbReference>
<dbReference type="UniPathway" id="UPA00050">
    <property type="reaction ID" value="UER00461"/>
</dbReference>
<proteinExistence type="inferred from homology"/>
<dbReference type="EMBL" id="DTAU01000144">
    <property type="protein sequence ID" value="HFQ79554.1"/>
    <property type="molecule type" value="Genomic_DNA"/>
</dbReference>
<evidence type="ECO:0000256" key="4">
    <source>
        <dbReference type="ARBA" id="ARBA00022777"/>
    </source>
</evidence>
<dbReference type="Pfam" id="PF00696">
    <property type="entry name" value="AA_kinase"/>
    <property type="match status" value="1"/>
</dbReference>
<comment type="pathway">
    <text evidence="7">Amino-acid biosynthesis; L-threonine biosynthesis; L-threonine from L-aspartate: step 1/5.</text>
</comment>
<dbReference type="EC" id="2.7.2.4" evidence="6"/>
<dbReference type="SUPFAM" id="SSF53633">
    <property type="entry name" value="Carbamate kinase-like"/>
    <property type="match status" value="1"/>
</dbReference>
<dbReference type="UniPathway" id="UPA00034">
    <property type="reaction ID" value="UER00015"/>
</dbReference>
<feature type="domain" description="Aspartate/glutamate/uridylate kinase" evidence="8">
    <location>
        <begin position="4"/>
        <end position="268"/>
    </location>
</feature>
<comment type="catalytic activity">
    <reaction evidence="6">
        <text>L-aspartate + ATP = 4-phospho-L-aspartate + ADP</text>
        <dbReference type="Rhea" id="RHEA:23776"/>
        <dbReference type="ChEBI" id="CHEBI:29991"/>
        <dbReference type="ChEBI" id="CHEBI:30616"/>
        <dbReference type="ChEBI" id="CHEBI:57535"/>
        <dbReference type="ChEBI" id="CHEBI:456216"/>
        <dbReference type="EC" id="2.7.2.4"/>
    </reaction>
</comment>
<evidence type="ECO:0000256" key="5">
    <source>
        <dbReference type="ARBA" id="ARBA00022840"/>
    </source>
</evidence>
<accession>A0A7J3MZ26</accession>
<dbReference type="InterPro" id="IPR001341">
    <property type="entry name" value="Asp_kinase"/>
</dbReference>
<dbReference type="PANTHER" id="PTHR21499">
    <property type="entry name" value="ASPARTATE KINASE"/>
    <property type="match status" value="1"/>
</dbReference>
<evidence type="ECO:0000256" key="7">
    <source>
        <dbReference type="RuleBase" id="RU004249"/>
    </source>
</evidence>
<dbReference type="InterPro" id="IPR036393">
    <property type="entry name" value="AceGlu_kinase-like_sf"/>
</dbReference>
<dbReference type="PANTHER" id="PTHR21499:SF70">
    <property type="entry name" value="ASPARTOKINASE"/>
    <property type="match status" value="1"/>
</dbReference>
<name>A0A7J3MZ26_9CREN</name>
<gene>
    <name evidence="9" type="ORF">ENT99_07665</name>
    <name evidence="10" type="ORF">ENU64_05265</name>
</gene>
<dbReference type="GO" id="GO:0009090">
    <property type="term" value="P:homoserine biosynthetic process"/>
    <property type="evidence" value="ECO:0007669"/>
    <property type="project" value="TreeGrafter"/>
</dbReference>
<evidence type="ECO:0000256" key="3">
    <source>
        <dbReference type="ARBA" id="ARBA00022741"/>
    </source>
</evidence>
<dbReference type="Gene3D" id="3.40.1160.10">
    <property type="entry name" value="Acetylglutamate kinase-like"/>
    <property type="match status" value="1"/>
</dbReference>
<evidence type="ECO:0000256" key="6">
    <source>
        <dbReference type="RuleBase" id="RU003448"/>
    </source>
</evidence>
<dbReference type="GO" id="GO:0005829">
    <property type="term" value="C:cytosol"/>
    <property type="evidence" value="ECO:0007669"/>
    <property type="project" value="TreeGrafter"/>
</dbReference>
<keyword evidence="5" id="KW-0067">ATP-binding</keyword>
<sequence>MEDVVVKIGGSLLRDGKSYIEVAQNIKEVFAERGIRPIIVVSAMKGITDRLLQAARGSREALNEVESKYTEVAREIGSIKLVKRIDEELKNLRRIVESIGSIDLALLDIVLSYGEKISKMILVQALELSDIKAFELNAKDVIITNNNHGDALIDYIATSIALEKVYTVIRDSVYVPVIEGFIGATPEGVITTLGRGGSDYTATTIASLLKLNRVYLVTDVEGIMTTDPDLVPTAKLVKYMSYSEALEASMHGAKGINPKSFDPLEKVYGSNVLIGSWKMFGTTISKGIAEEFKGPKLVMKKDIAEYSYIAIIGEGTSKTVFIKDILNYVVNLGIEIRGIQSYIHRPSIVLYVDRENSYDTLKKLHRVLFEGEHI</sequence>
<evidence type="ECO:0000256" key="1">
    <source>
        <dbReference type="ARBA" id="ARBA00010122"/>
    </source>
</evidence>
<comment type="pathway">
    <text evidence="7">Amino-acid biosynthesis; L-lysine biosynthesis via DAP pathway; (S)-tetrahydrodipicolinate from L-aspartate: step 1/4.</text>
</comment>
<comment type="caution">
    <text evidence="10">The sequence shown here is derived from an EMBL/GenBank/DDBJ whole genome shotgun (WGS) entry which is preliminary data.</text>
</comment>
<dbReference type="EMBL" id="DTDH01000155">
    <property type="protein sequence ID" value="HGT98822.1"/>
    <property type="molecule type" value="Genomic_DNA"/>
</dbReference>
<dbReference type="NCBIfam" id="TIGR00657">
    <property type="entry name" value="asp_kinases"/>
    <property type="match status" value="1"/>
</dbReference>
<reference evidence="10" key="1">
    <citation type="journal article" date="2020" name="mSystems">
        <title>Genome- and Community-Level Interaction Insights into Carbon Utilization and Element Cycling Functions of Hydrothermarchaeota in Hydrothermal Sediment.</title>
        <authorList>
            <person name="Zhou Z."/>
            <person name="Liu Y."/>
            <person name="Xu W."/>
            <person name="Pan J."/>
            <person name="Luo Z.H."/>
            <person name="Li M."/>
        </authorList>
    </citation>
    <scope>NUCLEOTIDE SEQUENCE [LARGE SCALE GENOMIC DNA]</scope>
    <source>
        <strain evidence="9">SpSt-629</strain>
        <strain evidence="10">SpSt-688</strain>
    </source>
</reference>
<evidence type="ECO:0000313" key="10">
    <source>
        <dbReference type="EMBL" id="HGT98822.1"/>
    </source>
</evidence>
<evidence type="ECO:0000256" key="2">
    <source>
        <dbReference type="ARBA" id="ARBA00022679"/>
    </source>
</evidence>
<keyword evidence="3" id="KW-0547">Nucleotide-binding</keyword>
<evidence type="ECO:0000313" key="9">
    <source>
        <dbReference type="EMBL" id="HFQ79554.1"/>
    </source>
</evidence>
<dbReference type="GO" id="GO:0004072">
    <property type="term" value="F:aspartate kinase activity"/>
    <property type="evidence" value="ECO:0007669"/>
    <property type="project" value="UniProtKB-EC"/>
</dbReference>
<organism evidence="10">
    <name type="scientific">Ignisphaera aggregans</name>
    <dbReference type="NCBI Taxonomy" id="334771"/>
    <lineage>
        <taxon>Archaea</taxon>
        <taxon>Thermoproteota</taxon>
        <taxon>Thermoprotei</taxon>
        <taxon>Desulfurococcales</taxon>
        <taxon>Desulfurococcaceae</taxon>
        <taxon>Ignisphaera</taxon>
    </lineage>
</organism>
<keyword evidence="2 6" id="KW-0808">Transferase</keyword>
<dbReference type="UniPathway" id="UPA00051">
    <property type="reaction ID" value="UER00462"/>
</dbReference>
<keyword evidence="7" id="KW-0028">Amino-acid biosynthesis</keyword>
<dbReference type="AlphaFoldDB" id="A0A7J3MZ26"/>
<keyword evidence="4 6" id="KW-0418">Kinase</keyword>
<evidence type="ECO:0000259" key="8">
    <source>
        <dbReference type="Pfam" id="PF00696"/>
    </source>
</evidence>
<comment type="similarity">
    <text evidence="1 6">Belongs to the aspartokinase family.</text>
</comment>
<dbReference type="InterPro" id="IPR001048">
    <property type="entry name" value="Asp/Glu/Uridylate_kinase"/>
</dbReference>
<comment type="pathway">
    <text evidence="7">Amino-acid biosynthesis; L-methionine biosynthesis via de novo pathway; L-homoserine from L-aspartate: step 1/3.</text>
</comment>